<feature type="chain" id="PRO_5043132911" evidence="2">
    <location>
        <begin position="21"/>
        <end position="529"/>
    </location>
</feature>
<evidence type="ECO:0000313" key="4">
    <source>
        <dbReference type="Proteomes" id="UP000274429"/>
    </source>
</evidence>
<dbReference type="EMBL" id="UYWX01000940">
    <property type="protein sequence ID" value="VDM19565.1"/>
    <property type="molecule type" value="Genomic_DNA"/>
</dbReference>
<evidence type="ECO:0000313" key="3">
    <source>
        <dbReference type="EMBL" id="VDM19565.1"/>
    </source>
</evidence>
<name>A0A0R3WNH5_HYDTA</name>
<evidence type="ECO:0000313" key="5">
    <source>
        <dbReference type="WBParaSite" id="TTAC_0000231301-mRNA-1"/>
    </source>
</evidence>
<keyword evidence="1" id="KW-0812">Transmembrane</keyword>
<feature type="transmembrane region" description="Helical" evidence="1">
    <location>
        <begin position="448"/>
        <end position="473"/>
    </location>
</feature>
<dbReference type="WBParaSite" id="TTAC_0000231301-mRNA-1">
    <property type="protein sequence ID" value="TTAC_0000231301-mRNA-1"/>
    <property type="gene ID" value="TTAC_0000231301"/>
</dbReference>
<evidence type="ECO:0000256" key="1">
    <source>
        <dbReference type="SAM" id="Phobius"/>
    </source>
</evidence>
<gene>
    <name evidence="3" type="ORF">TTAC_LOCUS2300</name>
</gene>
<dbReference type="AlphaFoldDB" id="A0A0R3WNH5"/>
<organism evidence="5">
    <name type="scientific">Hydatigena taeniaeformis</name>
    <name type="common">Feline tapeworm</name>
    <name type="synonym">Taenia taeniaeformis</name>
    <dbReference type="NCBI Taxonomy" id="6205"/>
    <lineage>
        <taxon>Eukaryota</taxon>
        <taxon>Metazoa</taxon>
        <taxon>Spiralia</taxon>
        <taxon>Lophotrochozoa</taxon>
        <taxon>Platyhelminthes</taxon>
        <taxon>Cestoda</taxon>
        <taxon>Eucestoda</taxon>
        <taxon>Cyclophyllidea</taxon>
        <taxon>Taeniidae</taxon>
        <taxon>Hydatigera</taxon>
    </lineage>
</organism>
<sequence>MPVTYVTYLSLFVQCSIIVAWSPHALFNQSFSGPNYTAYTHRLLVNRPAEIPCFRPIDCPITGPTQTYTAYWSHRGFNLTTTGSPFISAYWDIGGTLVINTILPHQINLWCHLKTDNTSRLFVHRLDFIEFPYIQTVFAVDMNATLTTNATKAFQEFILGQKTNCIVLLEGGGMSALKEVAGIDLRKAVFQKTAILEAAQEICQTEFDCIGVSLDFFQCYLHMGQKAALYSIDFSIMHSIDIGVFVNRDDFQIDSKIKQTVLRLIDSIKRTKGKIMSTGFGKVPRTDVSLYINVQHRTVKICLGEAGVLNRRGRAECELCPAGSLAELQITLPPPPDQAVNMQAGDEEANQESLHNMLWPHTGAVTSCRPCPACSYTETLGRSSCLPCPSWHSIPIFGTIPGEGGEWIDLVCPRQGRWQLLLNDYVTEAYGYWPVGKWFEDLSELARVWIYVVVALGSVFFVLAVVLIAYCCVDVAGMLSKSAHELRPLYTEAALVVKNTKRVERERTTKAAERLRQLMKEDQSHQANY</sequence>
<reference evidence="5" key="1">
    <citation type="submission" date="2017-02" db="UniProtKB">
        <authorList>
            <consortium name="WormBaseParasite"/>
        </authorList>
    </citation>
    <scope>IDENTIFICATION</scope>
</reference>
<feature type="signal peptide" evidence="2">
    <location>
        <begin position="1"/>
        <end position="20"/>
    </location>
</feature>
<reference evidence="3 4" key="2">
    <citation type="submission" date="2018-11" db="EMBL/GenBank/DDBJ databases">
        <authorList>
            <consortium name="Pathogen Informatics"/>
        </authorList>
    </citation>
    <scope>NUCLEOTIDE SEQUENCE [LARGE SCALE GENOMIC DNA]</scope>
</reference>
<keyword evidence="4" id="KW-1185">Reference proteome</keyword>
<evidence type="ECO:0000256" key="2">
    <source>
        <dbReference type="SAM" id="SignalP"/>
    </source>
</evidence>
<dbReference type="OrthoDB" id="6246318at2759"/>
<keyword evidence="2" id="KW-0732">Signal</keyword>
<protein>
    <submittedName>
        <fullName evidence="5">Ephrin_rec_like domain-containing protein</fullName>
    </submittedName>
</protein>
<dbReference type="Proteomes" id="UP000274429">
    <property type="component" value="Unassembled WGS sequence"/>
</dbReference>
<keyword evidence="1" id="KW-0472">Membrane</keyword>
<keyword evidence="1" id="KW-1133">Transmembrane helix</keyword>
<proteinExistence type="predicted"/>
<accession>A0A0R3WNH5</accession>